<comment type="similarity">
    <text evidence="1">Belongs to the 'phage' integrase family.</text>
</comment>
<dbReference type="SUPFAM" id="SSF56349">
    <property type="entry name" value="DNA breaking-rejoining enzymes"/>
    <property type="match status" value="1"/>
</dbReference>
<dbReference type="PaxDb" id="522772-Dacet_0639"/>
<dbReference type="EMBL" id="CP001968">
    <property type="protein sequence ID" value="ADD67428.1"/>
    <property type="molecule type" value="Genomic_DNA"/>
</dbReference>
<dbReference type="PANTHER" id="PTHR30349">
    <property type="entry name" value="PHAGE INTEGRASE-RELATED"/>
    <property type="match status" value="1"/>
</dbReference>
<dbReference type="InterPro" id="IPR011010">
    <property type="entry name" value="DNA_brk_join_enz"/>
</dbReference>
<keyword evidence="3 5" id="KW-0238">DNA-binding</keyword>
<evidence type="ECO:0000256" key="5">
    <source>
        <dbReference type="PROSITE-ProRule" id="PRU01248"/>
    </source>
</evidence>
<keyword evidence="9" id="KW-1185">Reference proteome</keyword>
<dbReference type="HOGENOM" id="CLU_027562_8_2_0"/>
<dbReference type="Pfam" id="PF14659">
    <property type="entry name" value="Phage_int_SAM_3"/>
    <property type="match status" value="1"/>
</dbReference>
<dbReference type="PROSITE" id="PS51900">
    <property type="entry name" value="CB"/>
    <property type="match status" value="1"/>
</dbReference>
<dbReference type="AlphaFoldDB" id="D4H4N4"/>
<evidence type="ECO:0000256" key="3">
    <source>
        <dbReference type="ARBA" id="ARBA00023125"/>
    </source>
</evidence>
<dbReference type="InterPro" id="IPR022000">
    <property type="entry name" value="Min27-like_integrase_DNA_bind"/>
</dbReference>
<evidence type="ECO:0000256" key="1">
    <source>
        <dbReference type="ARBA" id="ARBA00008857"/>
    </source>
</evidence>
<dbReference type="GO" id="GO:0006310">
    <property type="term" value="P:DNA recombination"/>
    <property type="evidence" value="ECO:0007669"/>
    <property type="project" value="UniProtKB-KW"/>
</dbReference>
<keyword evidence="4" id="KW-0233">DNA recombination</keyword>
<gene>
    <name evidence="8" type="ordered locus">Dacet_0639</name>
</gene>
<evidence type="ECO:0000313" key="9">
    <source>
        <dbReference type="Proteomes" id="UP000002012"/>
    </source>
</evidence>
<dbReference type="Pfam" id="PF12167">
    <property type="entry name" value="Arm-DNA-bind_2"/>
    <property type="match status" value="1"/>
</dbReference>
<dbReference type="Pfam" id="PF00589">
    <property type="entry name" value="Phage_integrase"/>
    <property type="match status" value="1"/>
</dbReference>
<dbReference type="PROSITE" id="PS51898">
    <property type="entry name" value="TYR_RECOMBINASE"/>
    <property type="match status" value="1"/>
</dbReference>
<dbReference type="STRING" id="522772.Dacet_0639"/>
<protein>
    <submittedName>
        <fullName evidence="8">Integrase family protein</fullName>
    </submittedName>
</protein>
<dbReference type="OrthoDB" id="5391994at2"/>
<dbReference type="eggNOG" id="COG0582">
    <property type="taxonomic scope" value="Bacteria"/>
</dbReference>
<feature type="domain" description="Core-binding (CB)" evidence="7">
    <location>
        <begin position="87"/>
        <end position="165"/>
    </location>
</feature>
<name>D4H4N4_DENA2</name>
<dbReference type="CDD" id="cd01189">
    <property type="entry name" value="INT_ICEBs1_C_like"/>
    <property type="match status" value="1"/>
</dbReference>
<evidence type="ECO:0000256" key="4">
    <source>
        <dbReference type="ARBA" id="ARBA00023172"/>
    </source>
</evidence>
<proteinExistence type="inferred from homology"/>
<dbReference type="InterPro" id="IPR050090">
    <property type="entry name" value="Tyrosine_recombinase_XerCD"/>
</dbReference>
<dbReference type="GO" id="GO:0015074">
    <property type="term" value="P:DNA integration"/>
    <property type="evidence" value="ECO:0007669"/>
    <property type="project" value="UniProtKB-KW"/>
</dbReference>
<reference evidence="8 9" key="1">
    <citation type="journal article" date="2010" name="Stand. Genomic Sci.">
        <title>Complete genome sequence of Denitrovibrio acetiphilus type strain (N2460).</title>
        <authorList>
            <person name="Kiss H."/>
            <person name="Lang E."/>
            <person name="Lapidus A."/>
            <person name="Copeland A."/>
            <person name="Nolan M."/>
            <person name="Glavina Del Rio T."/>
            <person name="Chen F."/>
            <person name="Lucas S."/>
            <person name="Tice H."/>
            <person name="Cheng J.F."/>
            <person name="Han C."/>
            <person name="Goodwin L."/>
            <person name="Pitluck S."/>
            <person name="Liolios K."/>
            <person name="Pati A."/>
            <person name="Ivanova N."/>
            <person name="Mavromatis K."/>
            <person name="Chen A."/>
            <person name="Palaniappan K."/>
            <person name="Land M."/>
            <person name="Hauser L."/>
            <person name="Chang Y.J."/>
            <person name="Jeffries C.D."/>
            <person name="Detter J.C."/>
            <person name="Brettin T."/>
            <person name="Spring S."/>
            <person name="Rohde M."/>
            <person name="Goker M."/>
            <person name="Woyke T."/>
            <person name="Bristow J."/>
            <person name="Eisen J.A."/>
            <person name="Markowitz V."/>
            <person name="Hugenholtz P."/>
            <person name="Kyrpides N.C."/>
            <person name="Klenk H.P."/>
        </authorList>
    </citation>
    <scope>NUCLEOTIDE SEQUENCE [LARGE SCALE GENOMIC DNA]</scope>
    <source>
        <strain evidence="9">DSM 12809 / NBRC 114555 / N2460</strain>
    </source>
</reference>
<dbReference type="Proteomes" id="UP000002012">
    <property type="component" value="Chromosome"/>
</dbReference>
<evidence type="ECO:0000259" key="7">
    <source>
        <dbReference type="PROSITE" id="PS51900"/>
    </source>
</evidence>
<dbReference type="RefSeq" id="WP_013009972.1">
    <property type="nucleotide sequence ID" value="NC_013943.1"/>
</dbReference>
<dbReference type="GO" id="GO:0003677">
    <property type="term" value="F:DNA binding"/>
    <property type="evidence" value="ECO:0007669"/>
    <property type="project" value="UniProtKB-UniRule"/>
</dbReference>
<dbReference type="KEGG" id="dap:Dacet_0639"/>
<evidence type="ECO:0000256" key="2">
    <source>
        <dbReference type="ARBA" id="ARBA00022908"/>
    </source>
</evidence>
<dbReference type="PANTHER" id="PTHR30349:SF64">
    <property type="entry name" value="PROPHAGE INTEGRASE INTD-RELATED"/>
    <property type="match status" value="1"/>
</dbReference>
<dbReference type="InterPro" id="IPR010998">
    <property type="entry name" value="Integrase_recombinase_N"/>
</dbReference>
<dbReference type="Gene3D" id="1.10.150.130">
    <property type="match status" value="1"/>
</dbReference>
<dbReference type="InterPro" id="IPR004107">
    <property type="entry name" value="Integrase_SAM-like_N"/>
</dbReference>
<sequence>MGTIHARGKKNRLYVYFQYLGVRRHEKTPFFCETGKNGCKCRQCKSTAGWLHELECKIDDKTFKYAEYFPESRVAKALPMADSSPQISFGTYAILWLDSQKTVFSHATFITYTSSINNLLATFENMSICDIKPAHIRTYIKNSEVSPKTLKNHVGVLSSILSAAVEDDLIPKNPCTSVKLPHISSVEVDPLSLEEITMILNWMKSHHPNMLAFFAVAFFTGMRTGEIMGLQWGDIDFNSHTITISRTITAGKLKHRTKTADSRTVDILTELDEYLSYHKQFTYMKSEWLFLTYENKPFNKTDNIIKTYWKPCLKALGIKYRTLYQTRHTFACLMLDVGENINWLKKMLGHKTLDMILRRYGNRIDKTVGRKGGKLFIKKKTQKNQLIRSN</sequence>
<accession>D4H4N4</accession>
<dbReference type="InterPro" id="IPR044068">
    <property type="entry name" value="CB"/>
</dbReference>
<organism evidence="8 9">
    <name type="scientific">Denitrovibrio acetiphilus (strain DSM 12809 / NBRC 114555 / N2460)</name>
    <dbReference type="NCBI Taxonomy" id="522772"/>
    <lineage>
        <taxon>Bacteria</taxon>
        <taxon>Pseudomonadati</taxon>
        <taxon>Deferribacterota</taxon>
        <taxon>Deferribacteres</taxon>
        <taxon>Deferribacterales</taxon>
        <taxon>Geovibrionaceae</taxon>
        <taxon>Denitrovibrio</taxon>
    </lineage>
</organism>
<dbReference type="InterPro" id="IPR013762">
    <property type="entry name" value="Integrase-like_cat_sf"/>
</dbReference>
<dbReference type="FunCoup" id="D4H4N4">
    <property type="interactions" value="71"/>
</dbReference>
<keyword evidence="2" id="KW-0229">DNA integration</keyword>
<evidence type="ECO:0000313" key="8">
    <source>
        <dbReference type="EMBL" id="ADD67428.1"/>
    </source>
</evidence>
<dbReference type="InterPro" id="IPR002104">
    <property type="entry name" value="Integrase_catalytic"/>
</dbReference>
<dbReference type="Gene3D" id="1.10.443.10">
    <property type="entry name" value="Intergrase catalytic core"/>
    <property type="match status" value="1"/>
</dbReference>
<dbReference type="InParanoid" id="D4H4N4"/>
<evidence type="ECO:0000259" key="6">
    <source>
        <dbReference type="PROSITE" id="PS51898"/>
    </source>
</evidence>
<feature type="domain" description="Tyr recombinase" evidence="6">
    <location>
        <begin position="186"/>
        <end position="374"/>
    </location>
</feature>